<evidence type="ECO:0000313" key="5">
    <source>
        <dbReference type="EMBL" id="EFA44570.1"/>
    </source>
</evidence>
<dbReference type="Pfam" id="PF01183">
    <property type="entry name" value="Glyco_hydro_25"/>
    <property type="match status" value="1"/>
</dbReference>
<dbReference type="Gene3D" id="3.20.20.80">
    <property type="entry name" value="Glycosidases"/>
    <property type="match status" value="1"/>
</dbReference>
<keyword evidence="4" id="KW-0732">Signal</keyword>
<proteinExistence type="inferred from homology"/>
<evidence type="ECO:0000313" key="6">
    <source>
        <dbReference type="Proteomes" id="UP000003160"/>
    </source>
</evidence>
<dbReference type="InterPro" id="IPR018077">
    <property type="entry name" value="Glyco_hydro_fam25_subgr"/>
</dbReference>
<dbReference type="GO" id="GO:0016052">
    <property type="term" value="P:carbohydrate catabolic process"/>
    <property type="evidence" value="ECO:0007669"/>
    <property type="project" value="TreeGrafter"/>
</dbReference>
<dbReference type="PANTHER" id="PTHR34135">
    <property type="entry name" value="LYSOZYME"/>
    <property type="match status" value="1"/>
</dbReference>
<evidence type="ECO:0000256" key="2">
    <source>
        <dbReference type="ARBA" id="ARBA00022801"/>
    </source>
</evidence>
<evidence type="ECO:0000256" key="3">
    <source>
        <dbReference type="ARBA" id="ARBA00023295"/>
    </source>
</evidence>
<dbReference type="EC" id="3.2.1.17" evidence="5"/>
<dbReference type="EMBL" id="ACKS01000039">
    <property type="protein sequence ID" value="EFA44570.1"/>
    <property type="molecule type" value="Genomic_DNA"/>
</dbReference>
<dbReference type="GO" id="GO:0003796">
    <property type="term" value="F:lysozyme activity"/>
    <property type="evidence" value="ECO:0007669"/>
    <property type="project" value="UniProtKB-EC"/>
</dbReference>
<feature type="chain" id="PRO_5003026659" evidence="4">
    <location>
        <begin position="20"/>
        <end position="239"/>
    </location>
</feature>
<dbReference type="eggNOG" id="COG3757">
    <property type="taxonomic scope" value="Bacteria"/>
</dbReference>
<dbReference type="OrthoDB" id="9798192at2"/>
<evidence type="ECO:0000256" key="1">
    <source>
        <dbReference type="ARBA" id="ARBA00010646"/>
    </source>
</evidence>
<comment type="caution">
    <text evidence="5">The sequence shown here is derived from an EMBL/GenBank/DDBJ whole genome shotgun (WGS) entry which is preliminary data.</text>
</comment>
<dbReference type="PANTHER" id="PTHR34135:SF2">
    <property type="entry name" value="LYSOZYME"/>
    <property type="match status" value="1"/>
</dbReference>
<gene>
    <name evidence="5" type="ORF">HMPREF0645_0985</name>
</gene>
<dbReference type="Proteomes" id="UP000003160">
    <property type="component" value="Unassembled WGS sequence"/>
</dbReference>
<dbReference type="PROSITE" id="PS51904">
    <property type="entry name" value="GLYCOSYL_HYDROL_F25_2"/>
    <property type="match status" value="1"/>
</dbReference>
<name>D1PVK0_9BACT</name>
<dbReference type="SUPFAM" id="SSF51445">
    <property type="entry name" value="(Trans)glycosidases"/>
    <property type="match status" value="1"/>
</dbReference>
<dbReference type="AlphaFoldDB" id="D1PVK0"/>
<organism evidence="5 6">
    <name type="scientific">Hallella bergensis DSM 17361</name>
    <dbReference type="NCBI Taxonomy" id="585502"/>
    <lineage>
        <taxon>Bacteria</taxon>
        <taxon>Pseudomonadati</taxon>
        <taxon>Bacteroidota</taxon>
        <taxon>Bacteroidia</taxon>
        <taxon>Bacteroidales</taxon>
        <taxon>Prevotellaceae</taxon>
        <taxon>Hallella</taxon>
    </lineage>
</organism>
<keyword evidence="2 5" id="KW-0378">Hydrolase</keyword>
<dbReference type="InterPro" id="IPR002053">
    <property type="entry name" value="Glyco_hydro_25"/>
</dbReference>
<dbReference type="HOGENOM" id="CLU_044973_6_1_10"/>
<comment type="similarity">
    <text evidence="1">Belongs to the glycosyl hydrolase 25 family.</text>
</comment>
<keyword evidence="6" id="KW-1185">Reference proteome</keyword>
<reference evidence="5 6" key="1">
    <citation type="submission" date="2009-10" db="EMBL/GenBank/DDBJ databases">
        <authorList>
            <person name="Qin X."/>
            <person name="Bachman B."/>
            <person name="Battles P."/>
            <person name="Bell A."/>
            <person name="Bess C."/>
            <person name="Bickham C."/>
            <person name="Chaboub L."/>
            <person name="Chen D."/>
            <person name="Coyle M."/>
            <person name="Deiros D.R."/>
            <person name="Dinh H."/>
            <person name="Forbes L."/>
            <person name="Fowler G."/>
            <person name="Francisco L."/>
            <person name="Fu Q."/>
            <person name="Gubbala S."/>
            <person name="Hale W."/>
            <person name="Han Y."/>
            <person name="Hemphill L."/>
            <person name="Highlander S.K."/>
            <person name="Hirani K."/>
            <person name="Hogues M."/>
            <person name="Jackson L."/>
            <person name="Jakkamsetti A."/>
            <person name="Javaid M."/>
            <person name="Jiang H."/>
            <person name="Korchina V."/>
            <person name="Kovar C."/>
            <person name="Lara F."/>
            <person name="Lee S."/>
            <person name="Mata R."/>
            <person name="Mathew T."/>
            <person name="Moen C."/>
            <person name="Morales K."/>
            <person name="Munidasa M."/>
            <person name="Nazareth L."/>
            <person name="Ngo R."/>
            <person name="Nguyen L."/>
            <person name="Okwuonu G."/>
            <person name="Ongeri F."/>
            <person name="Patil S."/>
            <person name="Petrosino J."/>
            <person name="Pham C."/>
            <person name="Pham P."/>
            <person name="Pu L.-L."/>
            <person name="Puazo M."/>
            <person name="Raj R."/>
            <person name="Reid J."/>
            <person name="Rouhana J."/>
            <person name="Saada N."/>
            <person name="Shang Y."/>
            <person name="Simmons D."/>
            <person name="Thornton R."/>
            <person name="Warren J."/>
            <person name="Weissenberger G."/>
            <person name="Zhang J."/>
            <person name="Zhang L."/>
            <person name="Zhou C."/>
            <person name="Zhu D."/>
            <person name="Muzny D."/>
            <person name="Worley K."/>
            <person name="Gibbs R."/>
        </authorList>
    </citation>
    <scope>NUCLEOTIDE SEQUENCE [LARGE SCALE GENOMIC DNA]</scope>
    <source>
        <strain evidence="5 6">DSM 17361</strain>
    </source>
</reference>
<sequence length="239" mass="27901">MKRTIIFIISILIYTTAMAQMQYVECEDTCSHIHGIDLSHYQGTVFWEAVGKSKMAFVYLKASEGGDHIDARYKQNIDLAHRYGLKVGSYHFYRPKTPQQTQLVNFMAQCRPYDQDLIPMIDVETTSGLSIDAFRDSLFKFIDLVEKAYQQKPLIYTGANFYDRYLLGALKDHKVMIAQYTERIPVLKDDLDFILWQYTSKGHLDGISGYVDKSRFMGNHVLREIRFRHKALRTEEEQQ</sequence>
<dbReference type="RefSeq" id="WP_007173099.1">
    <property type="nucleotide sequence ID" value="NZ_GG704780.1"/>
</dbReference>
<protein>
    <submittedName>
        <fullName evidence="5">Glycosyl hydrolase family 25</fullName>
        <ecNumber evidence="5">3.2.1.17</ecNumber>
    </submittedName>
</protein>
<dbReference type="SMART" id="SM00641">
    <property type="entry name" value="Glyco_25"/>
    <property type="match status" value="1"/>
</dbReference>
<keyword evidence="3 5" id="KW-0326">Glycosidase</keyword>
<evidence type="ECO:0000256" key="4">
    <source>
        <dbReference type="SAM" id="SignalP"/>
    </source>
</evidence>
<dbReference type="GO" id="GO:0016998">
    <property type="term" value="P:cell wall macromolecule catabolic process"/>
    <property type="evidence" value="ECO:0007669"/>
    <property type="project" value="InterPro"/>
</dbReference>
<dbReference type="InterPro" id="IPR017853">
    <property type="entry name" value="GH"/>
</dbReference>
<dbReference type="GO" id="GO:0009253">
    <property type="term" value="P:peptidoglycan catabolic process"/>
    <property type="evidence" value="ECO:0007669"/>
    <property type="project" value="InterPro"/>
</dbReference>
<accession>D1PVK0</accession>
<feature type="signal peptide" evidence="4">
    <location>
        <begin position="1"/>
        <end position="19"/>
    </location>
</feature>